<protein>
    <submittedName>
        <fullName evidence="1">Uncharacterized protein</fullName>
    </submittedName>
</protein>
<dbReference type="RefSeq" id="WP_182836810.1">
    <property type="nucleotide sequence ID" value="NZ_BAAABQ010000001.1"/>
</dbReference>
<evidence type="ECO:0000313" key="1">
    <source>
        <dbReference type="EMBL" id="MBA8924530.1"/>
    </source>
</evidence>
<sequence>MTTAIVALRDPRTCVPPQVWDREVRLIMRDHGMDRALAERTFAQTVAYLVTSAENPTIPMGPTPEVDKGVHSFVLDTPRYIDFCNRHAGTYLHHVPHLPEERASQPKVLQQTIAAIRTAGFALDIELWGALETDCNQCHACCHDSPGGKK</sequence>
<comment type="caution">
    <text evidence="1">The sequence shown here is derived from an EMBL/GenBank/DDBJ whole genome shotgun (WGS) entry which is preliminary data.</text>
</comment>
<name>A0ABR6BCC6_9PSEU</name>
<dbReference type="Proteomes" id="UP000517916">
    <property type="component" value="Unassembled WGS sequence"/>
</dbReference>
<organism evidence="1 2">
    <name type="scientific">Kutzneria viridogrisea</name>
    <dbReference type="NCBI Taxonomy" id="47990"/>
    <lineage>
        <taxon>Bacteria</taxon>
        <taxon>Bacillati</taxon>
        <taxon>Actinomycetota</taxon>
        <taxon>Actinomycetes</taxon>
        <taxon>Pseudonocardiales</taxon>
        <taxon>Pseudonocardiaceae</taxon>
        <taxon>Kutzneria</taxon>
    </lineage>
</organism>
<dbReference type="EMBL" id="JACJID010000001">
    <property type="protein sequence ID" value="MBA8924530.1"/>
    <property type="molecule type" value="Genomic_DNA"/>
</dbReference>
<accession>A0ABR6BCC6</accession>
<evidence type="ECO:0000313" key="2">
    <source>
        <dbReference type="Proteomes" id="UP000517916"/>
    </source>
</evidence>
<reference evidence="1 2" key="1">
    <citation type="submission" date="2020-08" db="EMBL/GenBank/DDBJ databases">
        <title>Genomic Encyclopedia of Archaeal and Bacterial Type Strains, Phase II (KMG-II): from individual species to whole genera.</title>
        <authorList>
            <person name="Goeker M."/>
        </authorList>
    </citation>
    <scope>NUCLEOTIDE SEQUENCE [LARGE SCALE GENOMIC DNA]</scope>
    <source>
        <strain evidence="1 2">DSM 43850</strain>
    </source>
</reference>
<proteinExistence type="predicted"/>
<gene>
    <name evidence="1" type="ORF">BC739_001727</name>
</gene>
<keyword evidence="2" id="KW-1185">Reference proteome</keyword>